<dbReference type="Proteomes" id="UP000030655">
    <property type="component" value="Unassembled WGS sequence"/>
</dbReference>
<keyword evidence="2" id="KW-1185">Reference proteome</keyword>
<dbReference type="OrthoDB" id="5152741at2759"/>
<name>A0A059F1F1_9MICR</name>
<dbReference type="EMBL" id="KK365154">
    <property type="protein sequence ID" value="KCZ80990.1"/>
    <property type="molecule type" value="Genomic_DNA"/>
</dbReference>
<evidence type="ECO:0000313" key="1">
    <source>
        <dbReference type="EMBL" id="KCZ80990.1"/>
    </source>
</evidence>
<organism evidence="1 2">
    <name type="scientific">Anncaliia algerae PRA339</name>
    <dbReference type="NCBI Taxonomy" id="1288291"/>
    <lineage>
        <taxon>Eukaryota</taxon>
        <taxon>Fungi</taxon>
        <taxon>Fungi incertae sedis</taxon>
        <taxon>Microsporidia</taxon>
        <taxon>Tubulinosematoidea</taxon>
        <taxon>Tubulinosematidae</taxon>
        <taxon>Anncaliia</taxon>
    </lineage>
</organism>
<sequence length="128" mass="15106">MQINDFMQPTTDNSDIRISTKCTDHDCYFPHMGKVTVMIRKSAEEILNIAVENIKKYQKKYGKIVKNKENFKIGEEVWYMDFQDRKGKLEPLWLYKGKIVEVGFNSCKILNKDGKRILLSVRRLKKIT</sequence>
<protein>
    <submittedName>
        <fullName evidence="1">Uncharacterized protein</fullName>
    </submittedName>
</protein>
<dbReference type="HOGENOM" id="CLU_2072568_0_0_1"/>
<accession>A0A059F1F1</accession>
<reference evidence="1 2" key="2">
    <citation type="submission" date="2014-03" db="EMBL/GenBank/DDBJ databases">
        <title>The Genome Sequence of Anncaliia algerae insect isolate PRA339.</title>
        <authorList>
            <consortium name="The Broad Institute Genome Sequencing Platform"/>
            <consortium name="The Broad Institute Genome Sequencing Center for Infectious Disease"/>
            <person name="Cuomo C."/>
            <person name="Becnel J."/>
            <person name="Sanscrainte N."/>
            <person name="Walker B."/>
            <person name="Young S.K."/>
            <person name="Zeng Q."/>
            <person name="Gargeya S."/>
            <person name="Fitzgerald M."/>
            <person name="Haas B."/>
            <person name="Abouelleil A."/>
            <person name="Alvarado L."/>
            <person name="Arachchi H.M."/>
            <person name="Berlin A.M."/>
            <person name="Chapman S.B."/>
            <person name="Dewar J."/>
            <person name="Goldberg J."/>
            <person name="Griggs A."/>
            <person name="Gujja S."/>
            <person name="Hansen M."/>
            <person name="Howarth C."/>
            <person name="Imamovic A."/>
            <person name="Larimer J."/>
            <person name="McCowan C."/>
            <person name="Murphy C."/>
            <person name="Neiman D."/>
            <person name="Pearson M."/>
            <person name="Priest M."/>
            <person name="Roberts A."/>
            <person name="Saif S."/>
            <person name="Shea T."/>
            <person name="Sisk P."/>
            <person name="Sykes S."/>
            <person name="Wortman J."/>
            <person name="Nusbaum C."/>
            <person name="Birren B."/>
        </authorList>
    </citation>
    <scope>NUCLEOTIDE SEQUENCE [LARGE SCALE GENOMIC DNA]</scope>
    <source>
        <strain evidence="1 2">PRA339</strain>
    </source>
</reference>
<dbReference type="AlphaFoldDB" id="A0A059F1F1"/>
<evidence type="ECO:0000313" key="2">
    <source>
        <dbReference type="Proteomes" id="UP000030655"/>
    </source>
</evidence>
<proteinExistence type="predicted"/>
<reference evidence="2" key="1">
    <citation type="submission" date="2013-02" db="EMBL/GenBank/DDBJ databases">
        <authorList>
            <consortium name="The Broad Institute Genome Sequencing Platform"/>
            <person name="Cuomo C."/>
            <person name="Becnel J."/>
            <person name="Sanscrainte N."/>
            <person name="Walker B."/>
            <person name="Young S.K."/>
            <person name="Zeng Q."/>
            <person name="Gargeya S."/>
            <person name="Fitzgerald M."/>
            <person name="Haas B."/>
            <person name="Abouelleil A."/>
            <person name="Alvarado L."/>
            <person name="Arachchi H.M."/>
            <person name="Berlin A.M."/>
            <person name="Chapman S.B."/>
            <person name="Dewar J."/>
            <person name="Goldberg J."/>
            <person name="Griggs A."/>
            <person name="Gujja S."/>
            <person name="Hansen M."/>
            <person name="Howarth C."/>
            <person name="Imamovic A."/>
            <person name="Larimer J."/>
            <person name="McCowan C."/>
            <person name="Murphy C."/>
            <person name="Neiman D."/>
            <person name="Pearson M."/>
            <person name="Priest M."/>
            <person name="Roberts A."/>
            <person name="Saif S."/>
            <person name="Shea T."/>
            <person name="Sisk P."/>
            <person name="Sykes S."/>
            <person name="Wortman J."/>
            <person name="Nusbaum C."/>
            <person name="Birren B."/>
        </authorList>
    </citation>
    <scope>NUCLEOTIDE SEQUENCE [LARGE SCALE GENOMIC DNA]</scope>
    <source>
        <strain evidence="2">PRA339</strain>
    </source>
</reference>
<gene>
    <name evidence="1" type="ORF">H312_01595</name>
</gene>
<dbReference type="VEuPathDB" id="MicrosporidiaDB:H312_01595"/>